<feature type="compositionally biased region" description="Low complexity" evidence="1">
    <location>
        <begin position="438"/>
        <end position="482"/>
    </location>
</feature>
<organism evidence="3 4">
    <name type="scientific">Prymnesium parvum</name>
    <name type="common">Toxic golden alga</name>
    <dbReference type="NCBI Taxonomy" id="97485"/>
    <lineage>
        <taxon>Eukaryota</taxon>
        <taxon>Haptista</taxon>
        <taxon>Haptophyta</taxon>
        <taxon>Prymnesiophyceae</taxon>
        <taxon>Prymnesiales</taxon>
        <taxon>Prymnesiaceae</taxon>
        <taxon>Prymnesium</taxon>
    </lineage>
</organism>
<feature type="region of interest" description="Disordered" evidence="1">
    <location>
        <begin position="376"/>
        <end position="402"/>
    </location>
</feature>
<feature type="transmembrane region" description="Helical" evidence="2">
    <location>
        <begin position="272"/>
        <end position="293"/>
    </location>
</feature>
<protein>
    <recommendedName>
        <fullName evidence="5">Sugar phosphate transporter domain-containing protein</fullName>
    </recommendedName>
</protein>
<sequence>MATLEACGLLSNLTNTCTALLADACNASAATNASSVCETNEIEPSTTACIGLSALGGLLEVTSTMCLAYPEYKKKKGATYSQCQDRLMMVANLGLMGIASIAYIVGSWFGPVSLAVPTIMVSKLLCNQIIMGAVLRMDSFSREQQIGVYCITCAILTLPEIGPTDQGCIDAEALIFTAEAIIMELVLFGATIWCVVAMVYLARRQTPVEMSFSLLVFVTAQVVSAVINASVSKLFPLVGGVLLVVCLILAAACAAINVISLILAAKAVDQGLFVPLTTCSTLIVNMVTGLVVWDDANVITKWVSYWMVHLIMLLGISLLAPADVIEKFGIRKRTENYQRITMVRQVSVRHLSHTPHDAEMVREMSFRSTNQSFTNRSFTNRSFTNKSFGGPRESHSEQGSHDAHGMSIAFPIFKLPLVDAPVLASVFLEEEHFASRAAPGPAEAPAAAPGPAEAPAAAPGPAEAPAAAPGPAQDAAVQATAASFEPETIEV</sequence>
<evidence type="ECO:0000256" key="2">
    <source>
        <dbReference type="SAM" id="Phobius"/>
    </source>
</evidence>
<evidence type="ECO:0000313" key="3">
    <source>
        <dbReference type="EMBL" id="KAL1503476.1"/>
    </source>
</evidence>
<feature type="transmembrane region" description="Helical" evidence="2">
    <location>
        <begin position="212"/>
        <end position="231"/>
    </location>
</feature>
<feature type="transmembrane region" description="Helical" evidence="2">
    <location>
        <begin position="305"/>
        <end position="325"/>
    </location>
</feature>
<feature type="compositionally biased region" description="Basic and acidic residues" evidence="1">
    <location>
        <begin position="392"/>
        <end position="402"/>
    </location>
</feature>
<feature type="transmembrane region" description="Helical" evidence="2">
    <location>
        <begin position="90"/>
        <end position="109"/>
    </location>
</feature>
<keyword evidence="2" id="KW-1133">Transmembrane helix</keyword>
<feature type="transmembrane region" description="Helical" evidence="2">
    <location>
        <begin position="237"/>
        <end position="265"/>
    </location>
</feature>
<keyword evidence="2" id="KW-0472">Membrane</keyword>
<dbReference type="Proteomes" id="UP001515480">
    <property type="component" value="Unassembled WGS sequence"/>
</dbReference>
<evidence type="ECO:0000256" key="1">
    <source>
        <dbReference type="SAM" id="MobiDB-lite"/>
    </source>
</evidence>
<proteinExistence type="predicted"/>
<accession>A0AB34IM32</accession>
<evidence type="ECO:0000313" key="4">
    <source>
        <dbReference type="Proteomes" id="UP001515480"/>
    </source>
</evidence>
<keyword evidence="2" id="KW-0812">Transmembrane</keyword>
<comment type="caution">
    <text evidence="3">The sequence shown here is derived from an EMBL/GenBank/DDBJ whole genome shotgun (WGS) entry which is preliminary data.</text>
</comment>
<evidence type="ECO:0008006" key="5">
    <source>
        <dbReference type="Google" id="ProtNLM"/>
    </source>
</evidence>
<feature type="region of interest" description="Disordered" evidence="1">
    <location>
        <begin position="438"/>
        <end position="491"/>
    </location>
</feature>
<dbReference type="EMBL" id="JBGBPQ010000021">
    <property type="protein sequence ID" value="KAL1503476.1"/>
    <property type="molecule type" value="Genomic_DNA"/>
</dbReference>
<feature type="compositionally biased region" description="Polar residues" evidence="1">
    <location>
        <begin position="376"/>
        <end position="387"/>
    </location>
</feature>
<gene>
    <name evidence="3" type="ORF">AB1Y20_011960</name>
</gene>
<reference evidence="3 4" key="1">
    <citation type="journal article" date="2024" name="Science">
        <title>Giant polyketide synthase enzymes in the biosynthesis of giant marine polyether toxins.</title>
        <authorList>
            <person name="Fallon T.R."/>
            <person name="Shende V.V."/>
            <person name="Wierzbicki I.H."/>
            <person name="Pendleton A.L."/>
            <person name="Watervoot N.F."/>
            <person name="Auber R.P."/>
            <person name="Gonzalez D.J."/>
            <person name="Wisecaver J.H."/>
            <person name="Moore B.S."/>
        </authorList>
    </citation>
    <scope>NUCLEOTIDE SEQUENCE [LARGE SCALE GENOMIC DNA]</scope>
    <source>
        <strain evidence="3 4">12B1</strain>
    </source>
</reference>
<keyword evidence="4" id="KW-1185">Reference proteome</keyword>
<dbReference type="AlphaFoldDB" id="A0AB34IM32"/>
<name>A0AB34IM32_PRYPA</name>
<feature type="transmembrane region" description="Helical" evidence="2">
    <location>
        <begin position="174"/>
        <end position="200"/>
    </location>
</feature>